<dbReference type="PANTHER" id="PTHR37814">
    <property type="entry name" value="CONSERVED MEMBRANE PROTEIN"/>
    <property type="match status" value="1"/>
</dbReference>
<proteinExistence type="predicted"/>
<comment type="caution">
    <text evidence="2">The sequence shown here is derived from an EMBL/GenBank/DDBJ whole genome shotgun (WGS) entry which is preliminary data.</text>
</comment>
<feature type="transmembrane region" description="Helical" evidence="1">
    <location>
        <begin position="251"/>
        <end position="274"/>
    </location>
</feature>
<dbReference type="RefSeq" id="WP_390364263.1">
    <property type="nucleotide sequence ID" value="NZ_JBHTKJ010000066.1"/>
</dbReference>
<accession>A0ABW3LPL3</accession>
<evidence type="ECO:0000313" key="3">
    <source>
        <dbReference type="Proteomes" id="UP001597040"/>
    </source>
</evidence>
<feature type="transmembrane region" description="Helical" evidence="1">
    <location>
        <begin position="175"/>
        <end position="195"/>
    </location>
</feature>
<keyword evidence="3" id="KW-1185">Reference proteome</keyword>
<keyword evidence="1" id="KW-1133">Transmembrane helix</keyword>
<feature type="transmembrane region" description="Helical" evidence="1">
    <location>
        <begin position="134"/>
        <end position="155"/>
    </location>
</feature>
<dbReference type="PANTHER" id="PTHR37814:SF1">
    <property type="entry name" value="MEMBRANE PROTEIN"/>
    <property type="match status" value="1"/>
</dbReference>
<organism evidence="2 3">
    <name type="scientific">Virgibacillus byunsanensis</name>
    <dbReference type="NCBI Taxonomy" id="570945"/>
    <lineage>
        <taxon>Bacteria</taxon>
        <taxon>Bacillati</taxon>
        <taxon>Bacillota</taxon>
        <taxon>Bacilli</taxon>
        <taxon>Bacillales</taxon>
        <taxon>Bacillaceae</taxon>
        <taxon>Virgibacillus</taxon>
    </lineage>
</organism>
<feature type="transmembrane region" description="Helical" evidence="1">
    <location>
        <begin position="79"/>
        <end position="98"/>
    </location>
</feature>
<feature type="transmembrane region" description="Helical" evidence="1">
    <location>
        <begin position="311"/>
        <end position="333"/>
    </location>
</feature>
<keyword evidence="1" id="KW-0472">Membrane</keyword>
<evidence type="ECO:0000313" key="2">
    <source>
        <dbReference type="EMBL" id="MFD1040307.1"/>
    </source>
</evidence>
<feature type="transmembrane region" description="Helical" evidence="1">
    <location>
        <begin position="286"/>
        <end position="305"/>
    </location>
</feature>
<dbReference type="EMBL" id="JBHTKJ010000066">
    <property type="protein sequence ID" value="MFD1040307.1"/>
    <property type="molecule type" value="Genomic_DNA"/>
</dbReference>
<keyword evidence="1" id="KW-0812">Transmembrane</keyword>
<feature type="transmembrane region" description="Helical" evidence="1">
    <location>
        <begin position="38"/>
        <end position="58"/>
    </location>
</feature>
<sequence length="340" mass="38120">MLQSGFKWMFLIIGTTIGAGYASGRELWQFFGHESGLAILLFVILFSVSCTVIMTVSYNKNSSHYLPVLQEIVGVKLTGLFDVMIFLYLFTTTVVMIAGSGATGQAFNLSYWWGVSIIVVALIILFVKGIGGLLVINQFILPLLLGGLIYILLLFTYDQELALFSHWKEQRNWTAAFPFTALNILPLVAVLGAIGNKVRSKYEIWIACIGSGLILGVISYIYNNSLIQISEEILLYEIPLFAILKHYPLEMLIFMSILLWFAIFTTAASGILGLVTRLQSISKFPLWLLVVIMLSMMIPLTTLGFSTLVGYIYPVYGILNLYVLTRLVLYPFWNKVDPDR</sequence>
<feature type="transmembrane region" description="Helical" evidence="1">
    <location>
        <begin position="110"/>
        <end position="127"/>
    </location>
</feature>
<protein>
    <recommendedName>
        <fullName evidence="4">Membrane protein YkvI</fullName>
    </recommendedName>
</protein>
<feature type="transmembrane region" description="Helical" evidence="1">
    <location>
        <begin position="202"/>
        <end position="222"/>
    </location>
</feature>
<evidence type="ECO:0008006" key="4">
    <source>
        <dbReference type="Google" id="ProtNLM"/>
    </source>
</evidence>
<dbReference type="InterPro" id="IPR038728">
    <property type="entry name" value="YkvI-like"/>
</dbReference>
<evidence type="ECO:0000256" key="1">
    <source>
        <dbReference type="SAM" id="Phobius"/>
    </source>
</evidence>
<gene>
    <name evidence="2" type="ORF">ACFQ3N_18185</name>
</gene>
<name>A0ABW3LPL3_9BACI</name>
<reference evidence="3" key="1">
    <citation type="journal article" date="2019" name="Int. J. Syst. Evol. Microbiol.">
        <title>The Global Catalogue of Microorganisms (GCM) 10K type strain sequencing project: providing services to taxonomists for standard genome sequencing and annotation.</title>
        <authorList>
            <consortium name="The Broad Institute Genomics Platform"/>
            <consortium name="The Broad Institute Genome Sequencing Center for Infectious Disease"/>
            <person name="Wu L."/>
            <person name="Ma J."/>
        </authorList>
    </citation>
    <scope>NUCLEOTIDE SEQUENCE [LARGE SCALE GENOMIC DNA]</scope>
    <source>
        <strain evidence="3">CCUG 56754</strain>
    </source>
</reference>
<dbReference type="Proteomes" id="UP001597040">
    <property type="component" value="Unassembled WGS sequence"/>
</dbReference>